<keyword evidence="6" id="KW-1185">Reference proteome</keyword>
<dbReference type="InterPro" id="IPR008922">
    <property type="entry name" value="Di-copper_centre_dom_sf"/>
</dbReference>
<protein>
    <recommendedName>
        <fullName evidence="3 4">Tyrosinase copper-binding domain-containing protein</fullName>
    </recommendedName>
</protein>
<dbReference type="PRINTS" id="PR00092">
    <property type="entry name" value="TYROSINASE"/>
</dbReference>
<dbReference type="InterPro" id="IPR050316">
    <property type="entry name" value="Tyrosinase/Hemocyanin"/>
</dbReference>
<dbReference type="EMBL" id="JADGIZ020000108">
    <property type="protein sequence ID" value="KAL2911466.1"/>
    <property type="molecule type" value="Genomic_DNA"/>
</dbReference>
<comment type="caution">
    <text evidence="5">The sequence shown here is derived from an EMBL/GenBank/DDBJ whole genome shotgun (WGS) entry which is preliminary data.</text>
</comment>
<evidence type="ECO:0000259" key="3">
    <source>
        <dbReference type="PROSITE" id="PS00497"/>
    </source>
</evidence>
<evidence type="ECO:0000256" key="1">
    <source>
        <dbReference type="ARBA" id="ARBA00022723"/>
    </source>
</evidence>
<feature type="domain" description="Tyrosinase copper-binding" evidence="3">
    <location>
        <begin position="165"/>
        <end position="182"/>
    </location>
</feature>
<keyword evidence="1" id="KW-0479">Metal-binding</keyword>
<evidence type="ECO:0000259" key="4">
    <source>
        <dbReference type="PROSITE" id="PS00498"/>
    </source>
</evidence>
<dbReference type="SUPFAM" id="SSF48056">
    <property type="entry name" value="Di-copper centre-containing domain"/>
    <property type="match status" value="1"/>
</dbReference>
<dbReference type="Pfam" id="PF00264">
    <property type="entry name" value="Tyrosinase"/>
    <property type="match status" value="1"/>
</dbReference>
<evidence type="ECO:0000313" key="5">
    <source>
        <dbReference type="EMBL" id="KAL2911466.1"/>
    </source>
</evidence>
<dbReference type="PANTHER" id="PTHR11474:SF126">
    <property type="entry name" value="TYROSINASE-LIKE PROTEIN TYR-1-RELATED"/>
    <property type="match status" value="1"/>
</dbReference>
<dbReference type="PANTHER" id="PTHR11474">
    <property type="entry name" value="TYROSINASE FAMILY MEMBER"/>
    <property type="match status" value="1"/>
</dbReference>
<feature type="domain" description="Tyrosinase copper-binding" evidence="4">
    <location>
        <begin position="312"/>
        <end position="323"/>
    </location>
</feature>
<keyword evidence="2" id="KW-0186">Copper</keyword>
<gene>
    <name evidence="5" type="ORF">HK105_209078</name>
</gene>
<organism evidence="5 6">
    <name type="scientific">Polyrhizophydium stewartii</name>
    <dbReference type="NCBI Taxonomy" id="2732419"/>
    <lineage>
        <taxon>Eukaryota</taxon>
        <taxon>Fungi</taxon>
        <taxon>Fungi incertae sedis</taxon>
        <taxon>Chytridiomycota</taxon>
        <taxon>Chytridiomycota incertae sedis</taxon>
        <taxon>Chytridiomycetes</taxon>
        <taxon>Rhizophydiales</taxon>
        <taxon>Rhizophydiales incertae sedis</taxon>
        <taxon>Polyrhizophydium</taxon>
    </lineage>
</organism>
<name>A0ABR4MW32_9FUNG</name>
<evidence type="ECO:0000313" key="6">
    <source>
        <dbReference type="Proteomes" id="UP001527925"/>
    </source>
</evidence>
<dbReference type="Proteomes" id="UP001527925">
    <property type="component" value="Unassembled WGS sequence"/>
</dbReference>
<accession>A0ABR4MW32</accession>
<dbReference type="PROSITE" id="PS00498">
    <property type="entry name" value="TYROSINASE_2"/>
    <property type="match status" value="1"/>
</dbReference>
<dbReference type="InterPro" id="IPR002227">
    <property type="entry name" value="Tyrosinase_Cu-bd"/>
</dbReference>
<proteinExistence type="predicted"/>
<dbReference type="PROSITE" id="PS00497">
    <property type="entry name" value="TYROSINASE_1"/>
    <property type="match status" value="1"/>
</dbReference>
<dbReference type="Gene3D" id="1.10.1280.10">
    <property type="entry name" value="Di-copper center containing domain from catechol oxidase"/>
    <property type="match status" value="1"/>
</dbReference>
<reference evidence="5 6" key="1">
    <citation type="submission" date="2023-09" db="EMBL/GenBank/DDBJ databases">
        <title>Pangenome analysis of Batrachochytrium dendrobatidis and related Chytrids.</title>
        <authorList>
            <person name="Yacoub M.N."/>
            <person name="Stajich J.E."/>
            <person name="James T.Y."/>
        </authorList>
    </citation>
    <scope>NUCLEOTIDE SEQUENCE [LARGE SCALE GENOMIC DNA]</scope>
    <source>
        <strain evidence="5 6">JEL0888</strain>
    </source>
</reference>
<evidence type="ECO:0000256" key="2">
    <source>
        <dbReference type="ARBA" id="ARBA00023008"/>
    </source>
</evidence>
<sequence length="536" mass="57372">MLGEMCRFIHFVNSRFPKYRSRAALESVEAQVFVPISVDEEDKYRAAFRKMVAEYRSAKAPALKSSLAQRIAPCFSAYTITPTMLISLVALVPLIAAATTQPSAACAKPAVRREWRELTAAEQTNYIDAVLCLKSQKSKLPRSAKSPSRFDDVAYTHMMALDVAHSSALFLPWHRAYLAAYESILQSECGYKGTLPYWDWTVDSQAPEKSVLWSSKAFGGDGDPSSTNLCIRSGPFKAWRSAFARRMCLARSFGGGSLDSTAVLYSPEAIYMLLSRSTTYDDFRSALEEGPHNNVHSAIGGDMALIDMSANDPVFMLHHANVDRMWALWQKMHPALAGSYGGDNADGTAADAGDVISLFNLIPSQPKRPVSAMLNTTGGAPLCYVYSNSVRAGIGAGGTANARRAAAEAAGDAITAEAARLARHAEPYELDAARGGAATPAQGDRGDGARLRCATRVAGHIAAQMRVGGAAFERARAREDAQCRFVHFVNAQFAGHRSHAALGRAGRAPAAVSAAAAADAAAYEALAAAFERAQCG</sequence>